<dbReference type="InterPro" id="IPR022981">
    <property type="entry name" value="Ribosomal_uL16_arc"/>
</dbReference>
<dbReference type="AlphaFoldDB" id="A0A075FR10"/>
<evidence type="ECO:0000256" key="1">
    <source>
        <dbReference type="ARBA" id="ARBA00008931"/>
    </source>
</evidence>
<dbReference type="GO" id="GO:0006412">
    <property type="term" value="P:translation"/>
    <property type="evidence" value="ECO:0007669"/>
    <property type="project" value="UniProtKB-UniRule"/>
</dbReference>
<evidence type="ECO:0000256" key="4">
    <source>
        <dbReference type="HAMAP-Rule" id="MF_00448"/>
    </source>
</evidence>
<organism evidence="5">
    <name type="scientific">uncultured marine group II/III euryarchaeote AD1000_43_D04</name>
    <dbReference type="NCBI Taxonomy" id="1457771"/>
    <lineage>
        <taxon>Archaea</taxon>
        <taxon>Methanobacteriati</taxon>
        <taxon>Methanobacteriota</taxon>
        <taxon>environmental samples</taxon>
    </lineage>
</organism>
<dbReference type="SUPFAM" id="SSF54686">
    <property type="entry name" value="Ribosomal protein L16p/L10e"/>
    <property type="match status" value="1"/>
</dbReference>
<dbReference type="CDD" id="cd01433">
    <property type="entry name" value="Ribosomal_L16_L10e"/>
    <property type="match status" value="1"/>
</dbReference>
<accession>A0A075FR10</accession>
<dbReference type="InterPro" id="IPR001197">
    <property type="entry name" value="Ribosomal_uL16_euk_arch"/>
</dbReference>
<dbReference type="InterPro" id="IPR036920">
    <property type="entry name" value="Ribosomal_uL16_sf"/>
</dbReference>
<evidence type="ECO:0000313" key="5">
    <source>
        <dbReference type="EMBL" id="AIE94105.1"/>
    </source>
</evidence>
<proteinExistence type="inferred from homology"/>
<comment type="similarity">
    <text evidence="1 4">Belongs to the universal ribosomal protein uL16 family.</text>
</comment>
<dbReference type="PIRSF" id="PIRSF005590">
    <property type="entry name" value="Ribosomal_L10"/>
    <property type="match status" value="1"/>
</dbReference>
<dbReference type="GO" id="GO:0005840">
    <property type="term" value="C:ribosome"/>
    <property type="evidence" value="ECO:0007669"/>
    <property type="project" value="UniProtKB-KW"/>
</dbReference>
<dbReference type="InterPro" id="IPR047873">
    <property type="entry name" value="Ribosomal_uL16"/>
</dbReference>
<dbReference type="Pfam" id="PF00252">
    <property type="entry name" value="Ribosomal_L16"/>
    <property type="match status" value="1"/>
</dbReference>
<evidence type="ECO:0000256" key="3">
    <source>
        <dbReference type="ARBA" id="ARBA00023274"/>
    </source>
</evidence>
<gene>
    <name evidence="5" type="primary">RP-L10e</name>
    <name evidence="5" type="synonym">RPL10</name>
    <name evidence="4" type="synonym">rpl10e</name>
</gene>
<dbReference type="PROSITE" id="PS01257">
    <property type="entry name" value="RIBOSOMAL_L10E"/>
    <property type="match status" value="1"/>
</dbReference>
<dbReference type="Gene3D" id="3.90.1170.10">
    <property type="entry name" value="Ribosomal protein L10e/L16"/>
    <property type="match status" value="1"/>
</dbReference>
<evidence type="ECO:0000256" key="2">
    <source>
        <dbReference type="ARBA" id="ARBA00022980"/>
    </source>
</evidence>
<dbReference type="GO" id="GO:1990904">
    <property type="term" value="C:ribonucleoprotein complex"/>
    <property type="evidence" value="ECO:0007669"/>
    <property type="project" value="UniProtKB-KW"/>
</dbReference>
<keyword evidence="2 4" id="KW-0689">Ribosomal protein</keyword>
<dbReference type="NCBIfam" id="NF003239">
    <property type="entry name" value="PRK04199.1-4"/>
    <property type="match status" value="1"/>
</dbReference>
<reference evidence="5" key="1">
    <citation type="journal article" date="2014" name="Genome Biol. Evol.">
        <title>Pangenome evidence for extensive interdomain horizontal transfer affecting lineage core and shell genes in uncultured planktonic thaumarchaeota and euryarchaeota.</title>
        <authorList>
            <person name="Deschamps P."/>
            <person name="Zivanovic Y."/>
            <person name="Moreira D."/>
            <person name="Rodriguez-Valera F."/>
            <person name="Lopez-Garcia P."/>
        </authorList>
    </citation>
    <scope>NUCLEOTIDE SEQUENCE</scope>
</reference>
<dbReference type="HAMAP" id="MF_00448">
    <property type="entry name" value="Ribosomal_uL16_arch"/>
    <property type="match status" value="1"/>
</dbReference>
<dbReference type="GO" id="GO:0003735">
    <property type="term" value="F:structural constituent of ribosome"/>
    <property type="evidence" value="ECO:0007669"/>
    <property type="project" value="InterPro"/>
</dbReference>
<dbReference type="EMBL" id="KF900413">
    <property type="protein sequence ID" value="AIE94105.1"/>
    <property type="molecule type" value="Genomic_DNA"/>
</dbReference>
<keyword evidence="3 4" id="KW-0687">Ribonucleoprotein</keyword>
<dbReference type="InterPro" id="IPR016180">
    <property type="entry name" value="Ribosomal_uL16_dom"/>
</dbReference>
<name>A0A075FR10_9EURY</name>
<dbReference type="PANTHER" id="PTHR11726">
    <property type="entry name" value="60S RIBOSOMAL PROTEIN L10"/>
    <property type="match status" value="1"/>
</dbReference>
<dbReference type="InterPro" id="IPR018255">
    <property type="entry name" value="Ribosomal_uL16_CS_euk_arc"/>
</dbReference>
<protein>
    <recommendedName>
        <fullName evidence="4">Large ribosomal subunit protein uL16</fullName>
    </recommendedName>
</protein>
<sequence length="179" mass="19825">MARKPAKMYRQIKGQAYTRREYSGGVPNNRILRYFMGNRKAAEAGQFEVVVELTADNPCQVRDSALEAARQAANATIRKSAGEMGYALRMHTYPHQILRENKQATGAGADRVSLGMRQSFGKNVGTAARVQRDQTLVSIQTDPENYLVARDALRKAGCKFPTPCTIRLIKGAEHLKGLV</sequence>